<dbReference type="Pfam" id="PF03264">
    <property type="entry name" value="Cytochrom_NNT"/>
    <property type="match status" value="1"/>
</dbReference>
<keyword evidence="6 13" id="KW-0812">Transmembrane</keyword>
<evidence type="ECO:0000256" key="8">
    <source>
        <dbReference type="ARBA" id="ARBA00022982"/>
    </source>
</evidence>
<comment type="subcellular location">
    <subcellularLocation>
        <location evidence="1">Cell membrane</location>
        <topology evidence="1">Single-pass membrane protein</topology>
    </subcellularLocation>
</comment>
<evidence type="ECO:0000256" key="11">
    <source>
        <dbReference type="ARBA" id="ARBA00023136"/>
    </source>
</evidence>
<evidence type="ECO:0000256" key="1">
    <source>
        <dbReference type="ARBA" id="ARBA00004162"/>
    </source>
</evidence>
<dbReference type="PANTHER" id="PTHR30333:SF1">
    <property type="entry name" value="CYTOCHROME C-TYPE PROTEIN NAPC"/>
    <property type="match status" value="1"/>
</dbReference>
<sequence length="225" mass="25275">MTNENTTCNGLKARLCALLKKKWFIGLGGLTVAFAAGIIFWGGFNTAMELTNREQFCIGCHEMQENVYQEYRNTIHHSNRTGVRATCPDCHVPKEWVPKVIRKIQASKEVWGKLTGSISTPEKFQAERLRLAQNEWRRMKANNSQECRNCHNYDSMDYAEQNRRGAAMHQKGFADGMTCIDCHKGIAHNLPPIEQHIGAERDAVSPEVMHPPVAPKPEAAASPAN</sequence>
<keyword evidence="10 12" id="KW-0408">Iron</keyword>
<keyword evidence="9 13" id="KW-1133">Transmembrane helix</keyword>
<keyword evidence="8 12" id="KW-0249">Electron transport</keyword>
<evidence type="ECO:0000256" key="9">
    <source>
        <dbReference type="ARBA" id="ARBA00022989"/>
    </source>
</evidence>
<organism evidence="15 16">
    <name type="scientific">Uliginosibacterium aquaticum</name>
    <dbReference type="NCBI Taxonomy" id="2731212"/>
    <lineage>
        <taxon>Bacteria</taxon>
        <taxon>Pseudomonadati</taxon>
        <taxon>Pseudomonadota</taxon>
        <taxon>Betaproteobacteria</taxon>
        <taxon>Rhodocyclales</taxon>
        <taxon>Zoogloeaceae</taxon>
        <taxon>Uliginosibacterium</taxon>
    </lineage>
</organism>
<dbReference type="InterPro" id="IPR036280">
    <property type="entry name" value="Multihaem_cyt_sf"/>
</dbReference>
<accession>A0ABX2IAY1</accession>
<feature type="transmembrane region" description="Helical" evidence="13">
    <location>
        <begin position="23"/>
        <end position="44"/>
    </location>
</feature>
<evidence type="ECO:0000259" key="14">
    <source>
        <dbReference type="Pfam" id="PF03264"/>
    </source>
</evidence>
<dbReference type="Proteomes" id="UP000778523">
    <property type="component" value="Unassembled WGS sequence"/>
</dbReference>
<evidence type="ECO:0000256" key="5">
    <source>
        <dbReference type="ARBA" id="ARBA00022617"/>
    </source>
</evidence>
<evidence type="ECO:0000256" key="4">
    <source>
        <dbReference type="ARBA" id="ARBA00022475"/>
    </source>
</evidence>
<keyword evidence="7 12" id="KW-0479">Metal-binding</keyword>
<keyword evidence="11 13" id="KW-0472">Membrane</keyword>
<dbReference type="PIRSF" id="PIRSF000013">
    <property type="entry name" value="4_hem_cytochrm_NapC"/>
    <property type="match status" value="1"/>
</dbReference>
<evidence type="ECO:0000256" key="6">
    <source>
        <dbReference type="ARBA" id="ARBA00022692"/>
    </source>
</evidence>
<dbReference type="InterPro" id="IPR005126">
    <property type="entry name" value="NapC/NirT_cyt_c_N"/>
</dbReference>
<dbReference type="EMBL" id="JABCSC020000001">
    <property type="protein sequence ID" value="NSL53421.1"/>
    <property type="molecule type" value="Genomic_DNA"/>
</dbReference>
<evidence type="ECO:0000256" key="10">
    <source>
        <dbReference type="ARBA" id="ARBA00023004"/>
    </source>
</evidence>
<dbReference type="PANTHER" id="PTHR30333">
    <property type="entry name" value="CYTOCHROME C-TYPE PROTEIN"/>
    <property type="match status" value="1"/>
</dbReference>
<keyword evidence="16" id="KW-1185">Reference proteome</keyword>
<dbReference type="SUPFAM" id="SSF48695">
    <property type="entry name" value="Multiheme cytochromes"/>
    <property type="match status" value="1"/>
</dbReference>
<dbReference type="InterPro" id="IPR038266">
    <property type="entry name" value="NapC/NirT_cytc_sf"/>
</dbReference>
<feature type="domain" description="NapC/NirT cytochrome c N-terminal" evidence="14">
    <location>
        <begin position="29"/>
        <end position="191"/>
    </location>
</feature>
<name>A0ABX2IAY1_9RHOO</name>
<evidence type="ECO:0000256" key="2">
    <source>
        <dbReference type="ARBA" id="ARBA00007395"/>
    </source>
</evidence>
<dbReference type="InterPro" id="IPR051174">
    <property type="entry name" value="Cytochrome_c-type_ET"/>
</dbReference>
<proteinExistence type="inferred from homology"/>
<evidence type="ECO:0000313" key="16">
    <source>
        <dbReference type="Proteomes" id="UP000778523"/>
    </source>
</evidence>
<comment type="caution">
    <text evidence="15">The sequence shown here is derived from an EMBL/GenBank/DDBJ whole genome shotgun (WGS) entry which is preliminary data.</text>
</comment>
<keyword evidence="4" id="KW-1003">Cell membrane</keyword>
<comment type="PTM">
    <text evidence="12">Binds 4 heme groups per subunit.</text>
</comment>
<evidence type="ECO:0000256" key="7">
    <source>
        <dbReference type="ARBA" id="ARBA00022723"/>
    </source>
</evidence>
<keyword evidence="5 12" id="KW-0349">Heme</keyword>
<dbReference type="Gene3D" id="1.10.3820.10">
    <property type="entry name" value="Di-heme elbow motif domain"/>
    <property type="match status" value="1"/>
</dbReference>
<comment type="similarity">
    <text evidence="2">Belongs to the NapC/NirT/NrfH family.</text>
</comment>
<protein>
    <recommendedName>
        <fullName evidence="12">Cytochrome c-type protein</fullName>
    </recommendedName>
</protein>
<evidence type="ECO:0000256" key="13">
    <source>
        <dbReference type="SAM" id="Phobius"/>
    </source>
</evidence>
<dbReference type="InterPro" id="IPR024717">
    <property type="entry name" value="NapC/NirT/NrfH"/>
</dbReference>
<evidence type="ECO:0000313" key="15">
    <source>
        <dbReference type="EMBL" id="NSL53421.1"/>
    </source>
</evidence>
<evidence type="ECO:0000256" key="12">
    <source>
        <dbReference type="PIRNR" id="PIRNR000013"/>
    </source>
</evidence>
<evidence type="ECO:0000256" key="3">
    <source>
        <dbReference type="ARBA" id="ARBA00022448"/>
    </source>
</evidence>
<reference evidence="15 16" key="1">
    <citation type="submission" date="2020-06" db="EMBL/GenBank/DDBJ databases">
        <title>Draft genome of Uliginosibacterium sp. IMCC34675.</title>
        <authorList>
            <person name="Song J."/>
        </authorList>
    </citation>
    <scope>NUCLEOTIDE SEQUENCE [LARGE SCALE GENOMIC DNA]</scope>
    <source>
        <strain evidence="15 16">IMCC34675</strain>
    </source>
</reference>
<gene>
    <name evidence="15" type="ORF">HJ583_000135</name>
</gene>
<keyword evidence="3 12" id="KW-0813">Transport</keyword>
<dbReference type="RefSeq" id="WP_170019441.1">
    <property type="nucleotide sequence ID" value="NZ_JABCSC020000001.1"/>
</dbReference>